<dbReference type="InterPro" id="IPR036271">
    <property type="entry name" value="Tet_transcr_reg_TetR-rel_C_sf"/>
</dbReference>
<dbReference type="RefSeq" id="WP_344623750.1">
    <property type="nucleotide sequence ID" value="NZ_BAAALD010000020.1"/>
</dbReference>
<sequence length="222" mass="24512">MNTTQAAPAAPADQTAAPLGRRERNKIRMKERLYDAALALFTEQGYDETSIDEIAERADVARGTFFNYFQRKEDLLGTWGEKRRAALTTALVDDGPDMDTAAGRLRRCMTTLGRMSEEHQKETGAMLMAWVRAGHPLVEEPYLADLFAQIAATGLERGELRAGIAAEQIGNALRDLYLGTLYRWCGRPTDPTGALTDELLTTLDLMLYGVLTTPAPEETAAR</sequence>
<dbReference type="EMBL" id="BAAALD010000020">
    <property type="protein sequence ID" value="GAA1082112.1"/>
    <property type="molecule type" value="Genomic_DNA"/>
</dbReference>
<keyword evidence="3" id="KW-0804">Transcription</keyword>
<evidence type="ECO:0000313" key="8">
    <source>
        <dbReference type="Proteomes" id="UP001499987"/>
    </source>
</evidence>
<proteinExistence type="predicted"/>
<feature type="DNA-binding region" description="H-T-H motif" evidence="4">
    <location>
        <begin position="50"/>
        <end position="69"/>
    </location>
</feature>
<gene>
    <name evidence="7" type="primary">fadR_2</name>
    <name evidence="7" type="ORF">GCM10009663_26290</name>
</gene>
<feature type="domain" description="HTH tetR-type" evidence="6">
    <location>
        <begin position="27"/>
        <end position="87"/>
    </location>
</feature>
<evidence type="ECO:0000313" key="7">
    <source>
        <dbReference type="EMBL" id="GAA1082112.1"/>
    </source>
</evidence>
<evidence type="ECO:0000256" key="3">
    <source>
        <dbReference type="ARBA" id="ARBA00023163"/>
    </source>
</evidence>
<feature type="region of interest" description="Disordered" evidence="5">
    <location>
        <begin position="1"/>
        <end position="24"/>
    </location>
</feature>
<organism evidence="7 8">
    <name type="scientific">Kitasatospora arboriphila</name>
    <dbReference type="NCBI Taxonomy" id="258052"/>
    <lineage>
        <taxon>Bacteria</taxon>
        <taxon>Bacillati</taxon>
        <taxon>Actinomycetota</taxon>
        <taxon>Actinomycetes</taxon>
        <taxon>Kitasatosporales</taxon>
        <taxon>Streptomycetaceae</taxon>
        <taxon>Kitasatospora</taxon>
    </lineage>
</organism>
<dbReference type="InterPro" id="IPR050109">
    <property type="entry name" value="HTH-type_TetR-like_transc_reg"/>
</dbReference>
<reference evidence="7 8" key="1">
    <citation type="journal article" date="2019" name="Int. J. Syst. Evol. Microbiol.">
        <title>The Global Catalogue of Microorganisms (GCM) 10K type strain sequencing project: providing services to taxonomists for standard genome sequencing and annotation.</title>
        <authorList>
            <consortium name="The Broad Institute Genomics Platform"/>
            <consortium name="The Broad Institute Genome Sequencing Center for Infectious Disease"/>
            <person name="Wu L."/>
            <person name="Ma J."/>
        </authorList>
    </citation>
    <scope>NUCLEOTIDE SEQUENCE [LARGE SCALE GENOMIC DNA]</scope>
    <source>
        <strain evidence="7 8">JCM 13002</strain>
    </source>
</reference>
<keyword evidence="2 4" id="KW-0238">DNA-binding</keyword>
<evidence type="ECO:0000256" key="4">
    <source>
        <dbReference type="PROSITE-ProRule" id="PRU00335"/>
    </source>
</evidence>
<evidence type="ECO:0000256" key="1">
    <source>
        <dbReference type="ARBA" id="ARBA00023015"/>
    </source>
</evidence>
<dbReference type="PROSITE" id="PS50977">
    <property type="entry name" value="HTH_TETR_2"/>
    <property type="match status" value="1"/>
</dbReference>
<dbReference type="Pfam" id="PF00440">
    <property type="entry name" value="TetR_N"/>
    <property type="match status" value="1"/>
</dbReference>
<dbReference type="Pfam" id="PF21776">
    <property type="entry name" value="TetR_C_44"/>
    <property type="match status" value="1"/>
</dbReference>
<keyword evidence="8" id="KW-1185">Reference proteome</keyword>
<dbReference type="InterPro" id="IPR049444">
    <property type="entry name" value="TetR_C_44"/>
</dbReference>
<protein>
    <submittedName>
        <fullName evidence="7">TetR family transcriptional regulator FadR</fullName>
    </submittedName>
</protein>
<keyword evidence="1" id="KW-0805">Transcription regulation</keyword>
<dbReference type="PANTHER" id="PTHR30055">
    <property type="entry name" value="HTH-TYPE TRANSCRIPTIONAL REGULATOR RUTR"/>
    <property type="match status" value="1"/>
</dbReference>
<evidence type="ECO:0000256" key="5">
    <source>
        <dbReference type="SAM" id="MobiDB-lite"/>
    </source>
</evidence>
<feature type="compositionally biased region" description="Low complexity" evidence="5">
    <location>
        <begin position="1"/>
        <end position="18"/>
    </location>
</feature>
<dbReference type="InterPro" id="IPR009057">
    <property type="entry name" value="Homeodomain-like_sf"/>
</dbReference>
<comment type="caution">
    <text evidence="7">The sequence shown here is derived from an EMBL/GenBank/DDBJ whole genome shotgun (WGS) entry which is preliminary data.</text>
</comment>
<accession>A0ABN1TIE9</accession>
<dbReference type="PANTHER" id="PTHR30055:SF234">
    <property type="entry name" value="HTH-TYPE TRANSCRIPTIONAL REGULATOR BETI"/>
    <property type="match status" value="1"/>
</dbReference>
<dbReference type="SUPFAM" id="SSF48498">
    <property type="entry name" value="Tetracyclin repressor-like, C-terminal domain"/>
    <property type="match status" value="1"/>
</dbReference>
<dbReference type="SUPFAM" id="SSF46689">
    <property type="entry name" value="Homeodomain-like"/>
    <property type="match status" value="1"/>
</dbReference>
<dbReference type="Gene3D" id="1.10.357.10">
    <property type="entry name" value="Tetracycline Repressor, domain 2"/>
    <property type="match status" value="1"/>
</dbReference>
<dbReference type="InterPro" id="IPR001647">
    <property type="entry name" value="HTH_TetR"/>
</dbReference>
<evidence type="ECO:0000259" key="6">
    <source>
        <dbReference type="PROSITE" id="PS50977"/>
    </source>
</evidence>
<dbReference type="Proteomes" id="UP001499987">
    <property type="component" value="Unassembled WGS sequence"/>
</dbReference>
<evidence type="ECO:0000256" key="2">
    <source>
        <dbReference type="ARBA" id="ARBA00023125"/>
    </source>
</evidence>
<dbReference type="PRINTS" id="PR00455">
    <property type="entry name" value="HTHTETR"/>
</dbReference>
<name>A0ABN1TIE9_9ACTN</name>